<dbReference type="CDD" id="cd04301">
    <property type="entry name" value="NAT_SF"/>
    <property type="match status" value="1"/>
</dbReference>
<dbReference type="PANTHER" id="PTHR10545">
    <property type="entry name" value="DIAMINE N-ACETYLTRANSFERASE"/>
    <property type="match status" value="1"/>
</dbReference>
<dbReference type="InterPro" id="IPR051016">
    <property type="entry name" value="Diverse_Substrate_AcTransf"/>
</dbReference>
<dbReference type="InterPro" id="IPR016181">
    <property type="entry name" value="Acyl_CoA_acyltransferase"/>
</dbReference>
<accession>A0ABZ2SKU2</accession>
<dbReference type="InterPro" id="IPR000182">
    <property type="entry name" value="GNAT_dom"/>
</dbReference>
<evidence type="ECO:0000259" key="3">
    <source>
        <dbReference type="PROSITE" id="PS51186"/>
    </source>
</evidence>
<dbReference type="RefSeq" id="WP_207941430.1">
    <property type="nucleotide sequence ID" value="NZ_CP147251.1"/>
</dbReference>
<gene>
    <name evidence="4" type="ORF">DOK78_001095</name>
</gene>
<reference evidence="4 5" key="1">
    <citation type="submission" date="2024-03" db="EMBL/GenBank/DDBJ databases">
        <title>The Genome Sequence of Enterococcus sp. DIV2402.</title>
        <authorList>
            <consortium name="The Broad Institute Genomics Platform"/>
            <consortium name="The Broad Institute Microbial Omics Core"/>
            <consortium name="The Broad Institute Genomic Center for Infectious Diseases"/>
            <person name="Earl A."/>
            <person name="Manson A."/>
            <person name="Gilmore M."/>
            <person name="Schwartman J."/>
            <person name="Shea T."/>
            <person name="Abouelleil A."/>
            <person name="Cao P."/>
            <person name="Chapman S."/>
            <person name="Cusick C."/>
            <person name="Young S."/>
            <person name="Neafsey D."/>
            <person name="Nusbaum C."/>
            <person name="Birren B."/>
        </authorList>
    </citation>
    <scope>NUCLEOTIDE SEQUENCE [LARGE SCALE GENOMIC DNA]</scope>
    <source>
        <strain evidence="4 5">DIV2402</strain>
    </source>
</reference>
<dbReference type="Gene3D" id="3.40.630.30">
    <property type="match status" value="1"/>
</dbReference>
<dbReference type="Pfam" id="PF00583">
    <property type="entry name" value="Acetyltransf_1"/>
    <property type="match status" value="1"/>
</dbReference>
<organism evidence="4 5">
    <name type="scientific">Candidatus Enterococcus lowellii</name>
    <dbReference type="NCBI Taxonomy" id="2230877"/>
    <lineage>
        <taxon>Bacteria</taxon>
        <taxon>Bacillati</taxon>
        <taxon>Bacillota</taxon>
        <taxon>Bacilli</taxon>
        <taxon>Lactobacillales</taxon>
        <taxon>Enterococcaceae</taxon>
        <taxon>Enterococcus</taxon>
    </lineage>
</organism>
<keyword evidence="5" id="KW-1185">Reference proteome</keyword>
<evidence type="ECO:0000313" key="4">
    <source>
        <dbReference type="EMBL" id="WYJ76463.1"/>
    </source>
</evidence>
<dbReference type="EMBL" id="CP147251">
    <property type="protein sequence ID" value="WYJ76463.1"/>
    <property type="molecule type" value="Genomic_DNA"/>
</dbReference>
<sequence length="155" mass="17939">MKFRFAAKEDVPLILSFIKELADYENLLDEVVATEADLEKSLFAQKRAEVLFALVDEKEVGFALFFHNYSTFLGKAGLYLEDLYIKPDVRGQGIGKQLLKKLAQIALERDCGRLEWWCLDWNQTSIDFYLSLNAEPMDEWTSYRLTGENLKKLAE</sequence>
<keyword evidence="2" id="KW-0012">Acyltransferase</keyword>
<evidence type="ECO:0000256" key="2">
    <source>
        <dbReference type="ARBA" id="ARBA00023315"/>
    </source>
</evidence>
<evidence type="ECO:0000256" key="1">
    <source>
        <dbReference type="ARBA" id="ARBA00022679"/>
    </source>
</evidence>
<name>A0ABZ2SKU2_9ENTE</name>
<protein>
    <recommendedName>
        <fullName evidence="3">N-acetyltransferase domain-containing protein</fullName>
    </recommendedName>
</protein>
<proteinExistence type="predicted"/>
<keyword evidence="1" id="KW-0808">Transferase</keyword>
<dbReference type="Proteomes" id="UP000664701">
    <property type="component" value="Chromosome"/>
</dbReference>
<evidence type="ECO:0000313" key="5">
    <source>
        <dbReference type="Proteomes" id="UP000664701"/>
    </source>
</evidence>
<dbReference type="PANTHER" id="PTHR10545:SF29">
    <property type="entry name" value="GH14572P-RELATED"/>
    <property type="match status" value="1"/>
</dbReference>
<dbReference type="PROSITE" id="PS51186">
    <property type="entry name" value="GNAT"/>
    <property type="match status" value="1"/>
</dbReference>
<dbReference type="SUPFAM" id="SSF55729">
    <property type="entry name" value="Acyl-CoA N-acyltransferases (Nat)"/>
    <property type="match status" value="1"/>
</dbReference>
<feature type="domain" description="N-acetyltransferase" evidence="3">
    <location>
        <begin position="1"/>
        <end position="155"/>
    </location>
</feature>